<keyword evidence="4" id="KW-0805">Transcription regulation</keyword>
<evidence type="ECO:0000313" key="13">
    <source>
        <dbReference type="Proteomes" id="UP000660862"/>
    </source>
</evidence>
<dbReference type="PROSITE" id="PS01124">
    <property type="entry name" value="HTH_ARAC_FAMILY_2"/>
    <property type="match status" value="1"/>
</dbReference>
<dbReference type="InterPro" id="IPR018060">
    <property type="entry name" value="HTH_AraC"/>
</dbReference>
<keyword evidence="6" id="KW-0804">Transcription</keyword>
<dbReference type="Gene3D" id="3.40.50.2300">
    <property type="match status" value="1"/>
</dbReference>
<dbReference type="InterPro" id="IPR003594">
    <property type="entry name" value="HATPase_dom"/>
</dbReference>
<keyword evidence="12" id="KW-0418">Kinase</keyword>
<dbReference type="SUPFAM" id="SSF63829">
    <property type="entry name" value="Calcium-dependent phosphotriesterase"/>
    <property type="match status" value="2"/>
</dbReference>
<dbReference type="Pfam" id="PF12833">
    <property type="entry name" value="HTH_18"/>
    <property type="match status" value="1"/>
</dbReference>
<dbReference type="Gene3D" id="2.60.40.10">
    <property type="entry name" value="Immunoglobulins"/>
    <property type="match status" value="1"/>
</dbReference>
<dbReference type="GO" id="GO:0003700">
    <property type="term" value="F:DNA-binding transcription factor activity"/>
    <property type="evidence" value="ECO:0007669"/>
    <property type="project" value="InterPro"/>
</dbReference>
<dbReference type="SUPFAM" id="SSF55874">
    <property type="entry name" value="ATPase domain of HSP90 chaperone/DNA topoisomerase II/histidine kinase"/>
    <property type="match status" value="1"/>
</dbReference>
<evidence type="ECO:0000256" key="2">
    <source>
        <dbReference type="ARBA" id="ARBA00012438"/>
    </source>
</evidence>
<feature type="domain" description="Response regulatory" evidence="11">
    <location>
        <begin position="1071"/>
        <end position="1186"/>
    </location>
</feature>
<dbReference type="InterPro" id="IPR001789">
    <property type="entry name" value="Sig_transdc_resp-reg_receiver"/>
</dbReference>
<comment type="caution">
    <text evidence="12">The sequence shown here is derived from an EMBL/GenBank/DDBJ whole genome shotgun (WGS) entry which is preliminary data.</text>
</comment>
<keyword evidence="8" id="KW-0812">Transmembrane</keyword>
<reference evidence="12" key="1">
    <citation type="journal article" date="2014" name="Int. J. Syst. Evol. Microbiol.">
        <title>Complete genome sequence of Corynebacterium casei LMG S-19264T (=DSM 44701T), isolated from a smear-ripened cheese.</title>
        <authorList>
            <consortium name="US DOE Joint Genome Institute (JGI-PGF)"/>
            <person name="Walter F."/>
            <person name="Albersmeier A."/>
            <person name="Kalinowski J."/>
            <person name="Ruckert C."/>
        </authorList>
    </citation>
    <scope>NUCLEOTIDE SEQUENCE</scope>
    <source>
        <strain evidence="12">CGMCC 1.12195</strain>
    </source>
</reference>
<name>A0A917I0Q9_9SPHI</name>
<dbReference type="PRINTS" id="PR00344">
    <property type="entry name" value="BCTRLSENSOR"/>
</dbReference>
<reference evidence="12" key="2">
    <citation type="submission" date="2020-09" db="EMBL/GenBank/DDBJ databases">
        <authorList>
            <person name="Sun Q."/>
            <person name="Zhou Y."/>
        </authorList>
    </citation>
    <scope>NUCLEOTIDE SEQUENCE</scope>
    <source>
        <strain evidence="12">CGMCC 1.12195</strain>
    </source>
</reference>
<evidence type="ECO:0000259" key="10">
    <source>
        <dbReference type="PROSITE" id="PS50109"/>
    </source>
</evidence>
<dbReference type="InterPro" id="IPR003661">
    <property type="entry name" value="HisK_dim/P_dom"/>
</dbReference>
<evidence type="ECO:0000313" key="12">
    <source>
        <dbReference type="EMBL" id="GGG99986.1"/>
    </source>
</evidence>
<dbReference type="InterPro" id="IPR004358">
    <property type="entry name" value="Sig_transdc_His_kin-like_C"/>
</dbReference>
<sequence length="1317" mass="147339">MIRTILLLVLICLGVVGRTQTGSLPLYLPQFKYYTTEDGLVTNTVFNIAQDDRGFLWFGGSEGLSRFDSYSFKNYLSLDEQEGTTAQVTAISALGTDYLWVGSSGRVYVYDYSSARFAGVAALNDEALGVITSIAGRDHEAWIGSASAGIYRYNHLSGEVKHYASPENVSKLFRTGEATVLALTFQGDLFQYEPAEDLFQRISAYDSKAYQMNIACGIFAQDGDLWMGDWSQGIFCFNRETGQVKQYRITHEGRPIERIHAIIEYTDDQLMVGSDEGLTIVDKKSGSSRTITSNKLPGQTGALNNRFVYPLFKDRDHGIWIGTYFGGVNYLSPNKSYFQTREHPRLDTTDYGQVVSRLYEDHRGTIWIGTDDGGLQRFDRQTRLLHRVPIGGANEPLNVHALSGSGDTLWVGTYQRGVYRYHTRQGRVHHYPEIQSVYAIFLDRQHNVWAGSPDGLFRLDKPSDRFVKHEQASGVWGIEKLMEDDKGHIWFTSESHGLSSLDPGSGQLVNFDTLLQRTGILGRVSTIHVQQDDLWIGTNRRGLYHLDLASNTITVAPVHADILHTTTIQYMTSSPGRQLWLTTGIGLFRYQTNDHTLQLFNRDDGLLSDQFNHGAGLHSRSGTIFVGGNQGFNFFEPKDIPPQSATPTVRITDFTVHSKKAGVVHPPLLETMQLNHTETVFNIAFSSMDYATHGKSRFRYKLEGFDEDFIETAQNNVTYTNVPAGNYVFKVAAMSSFGVWHEDPTTIAIVVLPRWWLSPAMRFLYLICLIGAVAFSVYFAASQSRKKQRARLDKLKMENEQQIAESKMTFFTHIAHEIRTPATLIAAPIEVILRSGDLPQRFAADLDIIRKNSNRLISLINQVLDLRNVDHGHTRIYSEHTVISGFIEDGVSQFKPFCHSNGITLRYEVHQPEALLGYIDRDIVHKIVANLLSNAIKFAKDLITVRLSPSDNGFTLLVEDNGPGIAEEDLPRIFEPFFTRAAPDSHSLKGFGVGLSLVAKLVAVIDAKISVTNLDGGGTRFGLEIPYGEPNESAAALFVRDAARFGADDNRSGHLMPPAFVPDAPRDDRHTVLMVEDHVELSAYLGKFVQADYNVLLASNGVEALRILAAQPVDLIITDIAMPEMDGITLCEYIRRDFSISHLPIIMLTADTNVQSKIDGIGNGADAYLEKPISLSLLAAQIGTILRKRDYLRKMFSQPDPGRLSSIATHDRDREFLDRIESIILDNLSDPDFSVDHIAKQLAISRSGLYAKLSSLSETPPNELIRVVRLRKAAEHLETGEYRINEICYLVGFNSPSYFTRCFVKQYGKTPKEYQGV</sequence>
<protein>
    <recommendedName>
        <fullName evidence="2">histidine kinase</fullName>
        <ecNumber evidence="2">2.7.13.3</ecNumber>
    </recommendedName>
</protein>
<dbReference type="Gene3D" id="1.10.10.60">
    <property type="entry name" value="Homeodomain-like"/>
    <property type="match status" value="1"/>
</dbReference>
<keyword evidence="3 7" id="KW-0597">Phosphoprotein</keyword>
<evidence type="ECO:0000256" key="4">
    <source>
        <dbReference type="ARBA" id="ARBA00023015"/>
    </source>
</evidence>
<dbReference type="InterPro" id="IPR018062">
    <property type="entry name" value="HTH_AraC-typ_CS"/>
</dbReference>
<dbReference type="SUPFAM" id="SSF50998">
    <property type="entry name" value="Quinoprotein alcohol dehydrogenase-like"/>
    <property type="match status" value="1"/>
</dbReference>
<dbReference type="CDD" id="cd00082">
    <property type="entry name" value="HisKA"/>
    <property type="match status" value="1"/>
</dbReference>
<dbReference type="PANTHER" id="PTHR43547">
    <property type="entry name" value="TWO-COMPONENT HISTIDINE KINASE"/>
    <property type="match status" value="1"/>
</dbReference>
<dbReference type="InterPro" id="IPR013783">
    <property type="entry name" value="Ig-like_fold"/>
</dbReference>
<dbReference type="PANTHER" id="PTHR43547:SF2">
    <property type="entry name" value="HYBRID SIGNAL TRANSDUCTION HISTIDINE KINASE C"/>
    <property type="match status" value="1"/>
</dbReference>
<dbReference type="Pfam" id="PF02518">
    <property type="entry name" value="HATPase_c"/>
    <property type="match status" value="1"/>
</dbReference>
<dbReference type="SMART" id="SM00388">
    <property type="entry name" value="HisKA"/>
    <property type="match status" value="1"/>
</dbReference>
<feature type="domain" description="HTH araC/xylS-type" evidence="9">
    <location>
        <begin position="1218"/>
        <end position="1317"/>
    </location>
</feature>
<comment type="catalytic activity">
    <reaction evidence="1">
        <text>ATP + protein L-histidine = ADP + protein N-phospho-L-histidine.</text>
        <dbReference type="EC" id="2.7.13.3"/>
    </reaction>
</comment>
<evidence type="ECO:0000256" key="3">
    <source>
        <dbReference type="ARBA" id="ARBA00022553"/>
    </source>
</evidence>
<dbReference type="GO" id="GO:0043565">
    <property type="term" value="F:sequence-specific DNA binding"/>
    <property type="evidence" value="ECO:0007669"/>
    <property type="project" value="InterPro"/>
</dbReference>
<dbReference type="Gene3D" id="1.10.287.130">
    <property type="match status" value="1"/>
</dbReference>
<dbReference type="RefSeq" id="WP_188507854.1">
    <property type="nucleotide sequence ID" value="NZ_BMER01000005.1"/>
</dbReference>
<dbReference type="PROSITE" id="PS50110">
    <property type="entry name" value="RESPONSE_REGULATORY"/>
    <property type="match status" value="1"/>
</dbReference>
<dbReference type="Pfam" id="PF00512">
    <property type="entry name" value="HisKA"/>
    <property type="match status" value="1"/>
</dbReference>
<evidence type="ECO:0000256" key="7">
    <source>
        <dbReference type="PROSITE-ProRule" id="PRU00169"/>
    </source>
</evidence>
<evidence type="ECO:0000259" key="11">
    <source>
        <dbReference type="PROSITE" id="PS50110"/>
    </source>
</evidence>
<dbReference type="InterPro" id="IPR011047">
    <property type="entry name" value="Quinoprotein_ADH-like_sf"/>
</dbReference>
<dbReference type="InterPro" id="IPR036097">
    <property type="entry name" value="HisK_dim/P_sf"/>
</dbReference>
<keyword evidence="8" id="KW-0472">Membrane</keyword>
<dbReference type="InterPro" id="IPR015943">
    <property type="entry name" value="WD40/YVTN_repeat-like_dom_sf"/>
</dbReference>
<dbReference type="EMBL" id="BMER01000005">
    <property type="protein sequence ID" value="GGG99986.1"/>
    <property type="molecule type" value="Genomic_DNA"/>
</dbReference>
<dbReference type="InterPro" id="IPR005467">
    <property type="entry name" value="His_kinase_dom"/>
</dbReference>
<dbReference type="GO" id="GO:0000155">
    <property type="term" value="F:phosphorelay sensor kinase activity"/>
    <property type="evidence" value="ECO:0007669"/>
    <property type="project" value="InterPro"/>
</dbReference>
<dbReference type="SUPFAM" id="SSF46689">
    <property type="entry name" value="Homeodomain-like"/>
    <property type="match status" value="1"/>
</dbReference>
<dbReference type="EC" id="2.7.13.3" evidence="2"/>
<dbReference type="PROSITE" id="PS50109">
    <property type="entry name" value="HIS_KIN"/>
    <property type="match status" value="1"/>
</dbReference>
<dbReference type="FunFam" id="1.10.287.130:FF:000045">
    <property type="entry name" value="Two-component system sensor histidine kinase/response regulator"/>
    <property type="match status" value="1"/>
</dbReference>
<keyword evidence="12" id="KW-0808">Transferase</keyword>
<feature type="transmembrane region" description="Helical" evidence="8">
    <location>
        <begin position="763"/>
        <end position="781"/>
    </location>
</feature>
<evidence type="ECO:0000256" key="5">
    <source>
        <dbReference type="ARBA" id="ARBA00023125"/>
    </source>
</evidence>
<dbReference type="Proteomes" id="UP000660862">
    <property type="component" value="Unassembled WGS sequence"/>
</dbReference>
<evidence type="ECO:0000259" key="9">
    <source>
        <dbReference type="PROSITE" id="PS01124"/>
    </source>
</evidence>
<dbReference type="PROSITE" id="PS00041">
    <property type="entry name" value="HTH_ARAC_FAMILY_1"/>
    <property type="match status" value="1"/>
</dbReference>
<dbReference type="Gene3D" id="2.130.10.10">
    <property type="entry name" value="YVTN repeat-like/Quinoprotein amine dehydrogenase"/>
    <property type="match status" value="2"/>
</dbReference>
<dbReference type="CDD" id="cd17574">
    <property type="entry name" value="REC_OmpR"/>
    <property type="match status" value="1"/>
</dbReference>
<keyword evidence="13" id="KW-1185">Reference proteome</keyword>
<dbReference type="InterPro" id="IPR036890">
    <property type="entry name" value="HATPase_C_sf"/>
</dbReference>
<dbReference type="SMART" id="SM00342">
    <property type="entry name" value="HTH_ARAC"/>
    <property type="match status" value="1"/>
</dbReference>
<dbReference type="InterPro" id="IPR011123">
    <property type="entry name" value="Y_Y_Y"/>
</dbReference>
<feature type="modified residue" description="4-aspartylphosphate" evidence="7">
    <location>
        <position position="1119"/>
    </location>
</feature>
<evidence type="ECO:0000256" key="6">
    <source>
        <dbReference type="ARBA" id="ARBA00023163"/>
    </source>
</evidence>
<dbReference type="Pfam" id="PF07494">
    <property type="entry name" value="Reg_prop"/>
    <property type="match status" value="2"/>
</dbReference>
<accession>A0A917I0Q9</accession>
<dbReference type="SMART" id="SM00387">
    <property type="entry name" value="HATPase_c"/>
    <property type="match status" value="1"/>
</dbReference>
<dbReference type="InterPro" id="IPR011006">
    <property type="entry name" value="CheY-like_superfamily"/>
</dbReference>
<dbReference type="Gene3D" id="3.30.565.10">
    <property type="entry name" value="Histidine kinase-like ATPase, C-terminal domain"/>
    <property type="match status" value="1"/>
</dbReference>
<dbReference type="SUPFAM" id="SSF47384">
    <property type="entry name" value="Homodimeric domain of signal transducing histidine kinase"/>
    <property type="match status" value="1"/>
</dbReference>
<organism evidence="12 13">
    <name type="scientific">Parapedobacter pyrenivorans</name>
    <dbReference type="NCBI Taxonomy" id="1305674"/>
    <lineage>
        <taxon>Bacteria</taxon>
        <taxon>Pseudomonadati</taxon>
        <taxon>Bacteroidota</taxon>
        <taxon>Sphingobacteriia</taxon>
        <taxon>Sphingobacteriales</taxon>
        <taxon>Sphingobacteriaceae</taxon>
        <taxon>Parapedobacter</taxon>
    </lineage>
</organism>
<dbReference type="CDD" id="cd00075">
    <property type="entry name" value="HATPase"/>
    <property type="match status" value="1"/>
</dbReference>
<keyword evidence="8" id="KW-1133">Transmembrane helix</keyword>
<evidence type="ECO:0000256" key="8">
    <source>
        <dbReference type="SAM" id="Phobius"/>
    </source>
</evidence>
<keyword evidence="5" id="KW-0238">DNA-binding</keyword>
<dbReference type="InterPro" id="IPR009057">
    <property type="entry name" value="Homeodomain-like_sf"/>
</dbReference>
<feature type="domain" description="Histidine kinase" evidence="10">
    <location>
        <begin position="813"/>
        <end position="1029"/>
    </location>
</feature>
<dbReference type="InterPro" id="IPR011110">
    <property type="entry name" value="Reg_prop"/>
</dbReference>
<dbReference type="Pfam" id="PF00072">
    <property type="entry name" value="Response_reg"/>
    <property type="match status" value="1"/>
</dbReference>
<evidence type="ECO:0000256" key="1">
    <source>
        <dbReference type="ARBA" id="ARBA00000085"/>
    </source>
</evidence>
<dbReference type="SMART" id="SM00448">
    <property type="entry name" value="REC"/>
    <property type="match status" value="1"/>
</dbReference>
<proteinExistence type="predicted"/>
<gene>
    <name evidence="12" type="ORF">GCM10007415_39820</name>
</gene>
<dbReference type="Pfam" id="PF07495">
    <property type="entry name" value="Y_Y_Y"/>
    <property type="match status" value="1"/>
</dbReference>
<dbReference type="SUPFAM" id="SSF52172">
    <property type="entry name" value="CheY-like"/>
    <property type="match status" value="1"/>
</dbReference>